<name>A0AAD2HAM3_9AGAR</name>
<proteinExistence type="predicted"/>
<dbReference type="EMBL" id="CAVNYO010000167">
    <property type="protein sequence ID" value="CAK5270557.1"/>
    <property type="molecule type" value="Genomic_DNA"/>
</dbReference>
<evidence type="ECO:0000313" key="2">
    <source>
        <dbReference type="Proteomes" id="UP001295794"/>
    </source>
</evidence>
<evidence type="ECO:0000313" key="1">
    <source>
        <dbReference type="EMBL" id="CAK5270557.1"/>
    </source>
</evidence>
<protein>
    <submittedName>
        <fullName evidence="1">Uncharacterized protein</fullName>
    </submittedName>
</protein>
<dbReference type="AlphaFoldDB" id="A0AAD2HAM3"/>
<dbReference type="PROSITE" id="PS51257">
    <property type="entry name" value="PROKAR_LIPOPROTEIN"/>
    <property type="match status" value="1"/>
</dbReference>
<organism evidence="1 2">
    <name type="scientific">Mycena citricolor</name>
    <dbReference type="NCBI Taxonomy" id="2018698"/>
    <lineage>
        <taxon>Eukaryota</taxon>
        <taxon>Fungi</taxon>
        <taxon>Dikarya</taxon>
        <taxon>Basidiomycota</taxon>
        <taxon>Agaricomycotina</taxon>
        <taxon>Agaricomycetes</taxon>
        <taxon>Agaricomycetidae</taxon>
        <taxon>Agaricales</taxon>
        <taxon>Marasmiineae</taxon>
        <taxon>Mycenaceae</taxon>
        <taxon>Mycena</taxon>
    </lineage>
</organism>
<reference evidence="1" key="1">
    <citation type="submission" date="2023-11" db="EMBL/GenBank/DDBJ databases">
        <authorList>
            <person name="De Vega J J."/>
            <person name="De Vega J J."/>
        </authorList>
    </citation>
    <scope>NUCLEOTIDE SEQUENCE</scope>
</reference>
<accession>A0AAD2HAM3</accession>
<sequence>MSCAKNLVYCKPRLTNNNPNHVATGCARDCRCCRYQVLTAIRRHAERARCCCTDVPVWSISLFPFVVLNTADADPSLRAGSRPPVKSAGERLPPRSTLGIATAGRFGTPGEVGFAARGLKA</sequence>
<keyword evidence="2" id="KW-1185">Reference proteome</keyword>
<gene>
    <name evidence="1" type="ORF">MYCIT1_LOCUS15064</name>
</gene>
<feature type="non-terminal residue" evidence="1">
    <location>
        <position position="121"/>
    </location>
</feature>
<dbReference type="Proteomes" id="UP001295794">
    <property type="component" value="Unassembled WGS sequence"/>
</dbReference>
<comment type="caution">
    <text evidence="1">The sequence shown here is derived from an EMBL/GenBank/DDBJ whole genome shotgun (WGS) entry which is preliminary data.</text>
</comment>